<dbReference type="PANTHER" id="PTHR39210:SF1">
    <property type="entry name" value="HEPARIN-SULFATE LYASE"/>
    <property type="match status" value="1"/>
</dbReference>
<feature type="domain" description="Heparinase II/III-like C-terminal" evidence="6">
    <location>
        <begin position="442"/>
        <end position="672"/>
    </location>
</feature>
<evidence type="ECO:0000256" key="4">
    <source>
        <dbReference type="ARBA" id="ARBA00023239"/>
    </source>
</evidence>
<evidence type="ECO:0000313" key="8">
    <source>
        <dbReference type="EMBL" id="OWL94790.1"/>
    </source>
</evidence>
<name>A0A246BHR1_9DEIO</name>
<dbReference type="GO" id="GO:0016829">
    <property type="term" value="F:lyase activity"/>
    <property type="evidence" value="ECO:0007669"/>
    <property type="project" value="UniProtKB-KW"/>
</dbReference>
<keyword evidence="9" id="KW-1185">Reference proteome</keyword>
<keyword evidence="3" id="KW-0574">Periplasm</keyword>
<organism evidence="8 9">
    <name type="scientific">Deinococcus indicus</name>
    <dbReference type="NCBI Taxonomy" id="223556"/>
    <lineage>
        <taxon>Bacteria</taxon>
        <taxon>Thermotogati</taxon>
        <taxon>Deinococcota</taxon>
        <taxon>Deinococci</taxon>
        <taxon>Deinococcales</taxon>
        <taxon>Deinococcaceae</taxon>
        <taxon>Deinococcus</taxon>
    </lineage>
</organism>
<evidence type="ECO:0000259" key="7">
    <source>
        <dbReference type="Pfam" id="PF16889"/>
    </source>
</evidence>
<evidence type="ECO:0000256" key="1">
    <source>
        <dbReference type="ARBA" id="ARBA00004418"/>
    </source>
</evidence>
<comment type="subcellular location">
    <subcellularLocation>
        <location evidence="1">Periplasm</location>
    </subcellularLocation>
</comment>
<feature type="domain" description="Heparin-sulfate lyase N-terminal" evidence="7">
    <location>
        <begin position="167"/>
        <end position="384"/>
    </location>
</feature>
<protein>
    <submittedName>
        <fullName evidence="8">Uncharacterized protein</fullName>
    </submittedName>
</protein>
<sequence length="694" mass="76378">MEPPVSGRAVSAGPPPRQAAGRAPGYPGSGGLQGWRWKFRRLGAMSVGEVLWRVQVERTKLQWRARGLPEPVRTLFERQRHEPFYGLPLSPARLQELAGPDAVGAALREAELILQGRWSFFAFAQDPTPATPDGMTDWHRCEATGRRADPDAFGPTLNYRDPTEVGDVKTIWEKSRHHHTTLLAVAYALTGEHRYAAGAVARVADWILENPPLRGINWASGLEVGLRLVSWAWVYELLRPHPDWSGWFGPDSPLWPSVYQHQTFLEGFESRGSSANNHLLGELTGLYVASVTWPVFEESARWQRAAREALTREATLQFFESGVNREMGFGYHVFATELLLHCALLGEKTGDAFDPAVLSRLARAIRVIGQLRGPGDRLPRYGDDDEGLAAQLEARESPRVDGLLRVGRDWLGVPVPEPGGGHLSAALLLGERRPAPPFGAGPAASVAFPDAGLYLLRSGQGARELRVLADAGPLGYLSLAGHGHADALGFTLDVGPQPVVVDPGVYAYHADPEWRRYFRSTAAHNTLEIDLQDQSVQAGAFLWSYKASAAAREWRPLPDGGLLRASHDGYTRLPGHPEHTRELDLRGPFLTVTDQVAGLGRHHLRLHLHLHPDCEVQPESRTAWWVTWATGAMRVTFDPRLQVRCGQGEHDPASGATPLGWYSPRYGQKVPSPTFRAALTATLPVTLVTTLEVL</sequence>
<gene>
    <name evidence="8" type="ORF">CBQ26_14845</name>
</gene>
<dbReference type="PANTHER" id="PTHR39210">
    <property type="entry name" value="HEPARIN-SULFATE LYASE"/>
    <property type="match status" value="1"/>
</dbReference>
<dbReference type="Gene3D" id="1.50.10.100">
    <property type="entry name" value="Chondroitin AC/alginate lyase"/>
    <property type="match status" value="1"/>
</dbReference>
<dbReference type="GO" id="GO:0042597">
    <property type="term" value="C:periplasmic space"/>
    <property type="evidence" value="ECO:0007669"/>
    <property type="project" value="UniProtKB-SubCell"/>
</dbReference>
<dbReference type="InterPro" id="IPR012480">
    <property type="entry name" value="Hepar_II_III_C"/>
</dbReference>
<evidence type="ECO:0000256" key="2">
    <source>
        <dbReference type="ARBA" id="ARBA00022729"/>
    </source>
</evidence>
<keyword evidence="2" id="KW-0732">Signal</keyword>
<dbReference type="EMBL" id="NHMK01000022">
    <property type="protein sequence ID" value="OWL94790.1"/>
    <property type="molecule type" value="Genomic_DNA"/>
</dbReference>
<proteinExistence type="predicted"/>
<evidence type="ECO:0000259" key="6">
    <source>
        <dbReference type="Pfam" id="PF07940"/>
    </source>
</evidence>
<dbReference type="Pfam" id="PF07940">
    <property type="entry name" value="Hepar_II_III_C"/>
    <property type="match status" value="1"/>
</dbReference>
<keyword evidence="4" id="KW-0456">Lyase</keyword>
<accession>A0A246BHR1</accession>
<dbReference type="InterPro" id="IPR031680">
    <property type="entry name" value="Hepar_II_III_N"/>
</dbReference>
<evidence type="ECO:0000256" key="3">
    <source>
        <dbReference type="ARBA" id="ARBA00022764"/>
    </source>
</evidence>
<dbReference type="SUPFAM" id="SSF48230">
    <property type="entry name" value="Chondroitin AC/alginate lyase"/>
    <property type="match status" value="1"/>
</dbReference>
<feature type="region of interest" description="Disordered" evidence="5">
    <location>
        <begin position="1"/>
        <end position="27"/>
    </location>
</feature>
<dbReference type="Gene3D" id="2.70.98.70">
    <property type="match status" value="1"/>
</dbReference>
<reference evidence="8 9" key="1">
    <citation type="submission" date="2017-05" db="EMBL/GenBank/DDBJ databases">
        <title>De novo genome assembly of Deniococcus indicus strain DR1.</title>
        <authorList>
            <person name="Chauhan D."/>
            <person name="Yennamalli R.M."/>
            <person name="Priyadarshini R."/>
        </authorList>
    </citation>
    <scope>NUCLEOTIDE SEQUENCE [LARGE SCALE GENOMIC DNA]</scope>
    <source>
        <strain evidence="8 9">DR1</strain>
    </source>
</reference>
<dbReference type="InterPro" id="IPR008929">
    <property type="entry name" value="Chondroitin_lyas"/>
</dbReference>
<evidence type="ECO:0000256" key="5">
    <source>
        <dbReference type="SAM" id="MobiDB-lite"/>
    </source>
</evidence>
<evidence type="ECO:0000313" key="9">
    <source>
        <dbReference type="Proteomes" id="UP000197208"/>
    </source>
</evidence>
<dbReference type="Pfam" id="PF16889">
    <property type="entry name" value="Hepar_II_III_N"/>
    <property type="match status" value="1"/>
</dbReference>
<comment type="caution">
    <text evidence="8">The sequence shown here is derived from an EMBL/GenBank/DDBJ whole genome shotgun (WGS) entry which is preliminary data.</text>
</comment>
<dbReference type="Proteomes" id="UP000197208">
    <property type="component" value="Unassembled WGS sequence"/>
</dbReference>
<dbReference type="AlphaFoldDB" id="A0A246BHR1"/>